<dbReference type="GO" id="GO:0016925">
    <property type="term" value="P:protein sumoylation"/>
    <property type="evidence" value="ECO:0007669"/>
    <property type="project" value="TreeGrafter"/>
</dbReference>
<dbReference type="InterPro" id="IPR013083">
    <property type="entry name" value="Znf_RING/FYVE/PHD"/>
</dbReference>
<name>A0A371I402_MUCPR</name>
<keyword evidence="2 4" id="KW-0863">Zinc-finger</keyword>
<gene>
    <name evidence="7" type="primary">PIAL2</name>
    <name evidence="7" type="ORF">CR513_05847</name>
</gene>
<evidence type="ECO:0000256" key="5">
    <source>
        <dbReference type="SAM" id="MobiDB-lite"/>
    </source>
</evidence>
<protein>
    <submittedName>
        <fullName evidence="7">E4 SUMO-protein ligase PIAL2</fullName>
    </submittedName>
</protein>
<dbReference type="GO" id="GO:0016874">
    <property type="term" value="F:ligase activity"/>
    <property type="evidence" value="ECO:0007669"/>
    <property type="project" value="UniProtKB-KW"/>
</dbReference>
<dbReference type="AlphaFoldDB" id="A0A371I402"/>
<dbReference type="GO" id="GO:0000785">
    <property type="term" value="C:chromatin"/>
    <property type="evidence" value="ECO:0007669"/>
    <property type="project" value="TreeGrafter"/>
</dbReference>
<evidence type="ECO:0000256" key="1">
    <source>
        <dbReference type="ARBA" id="ARBA00022723"/>
    </source>
</evidence>
<keyword evidence="3" id="KW-0862">Zinc</keyword>
<feature type="region of interest" description="Disordered" evidence="5">
    <location>
        <begin position="739"/>
        <end position="759"/>
    </location>
</feature>
<dbReference type="Pfam" id="PF02891">
    <property type="entry name" value="zf-MIZ"/>
    <property type="match status" value="1"/>
</dbReference>
<dbReference type="InterPro" id="IPR004181">
    <property type="entry name" value="Znf_MIZ"/>
</dbReference>
<dbReference type="EMBL" id="QJKJ01000980">
    <property type="protein sequence ID" value="RDY09749.1"/>
    <property type="molecule type" value="Genomic_DNA"/>
</dbReference>
<dbReference type="CDD" id="cd16650">
    <property type="entry name" value="SP-RING_PIAS-like"/>
    <property type="match status" value="1"/>
</dbReference>
<dbReference type="STRING" id="157652.A0A371I402"/>
<evidence type="ECO:0000256" key="2">
    <source>
        <dbReference type="ARBA" id="ARBA00022771"/>
    </source>
</evidence>
<evidence type="ECO:0000259" key="6">
    <source>
        <dbReference type="PROSITE" id="PS51044"/>
    </source>
</evidence>
<feature type="region of interest" description="Disordered" evidence="5">
    <location>
        <begin position="886"/>
        <end position="905"/>
    </location>
</feature>
<dbReference type="PANTHER" id="PTHR10782">
    <property type="entry name" value="ZINC FINGER MIZ DOMAIN-CONTAINING PROTEIN"/>
    <property type="match status" value="1"/>
</dbReference>
<evidence type="ECO:0000256" key="3">
    <source>
        <dbReference type="ARBA" id="ARBA00022833"/>
    </source>
</evidence>
<proteinExistence type="predicted"/>
<feature type="domain" description="SP-RING-type" evidence="6">
    <location>
        <begin position="342"/>
        <end position="424"/>
    </location>
</feature>
<feature type="non-terminal residue" evidence="7">
    <location>
        <position position="1"/>
    </location>
</feature>
<keyword evidence="7" id="KW-0436">Ligase</keyword>
<dbReference type="Proteomes" id="UP000257109">
    <property type="component" value="Unassembled WGS sequence"/>
</dbReference>
<keyword evidence="8" id="KW-1185">Reference proteome</keyword>
<feature type="region of interest" description="Disordered" evidence="5">
    <location>
        <begin position="825"/>
        <end position="846"/>
    </location>
</feature>
<evidence type="ECO:0000313" key="7">
    <source>
        <dbReference type="EMBL" id="RDY09749.1"/>
    </source>
</evidence>
<organism evidence="7 8">
    <name type="scientific">Mucuna pruriens</name>
    <name type="common">Velvet bean</name>
    <name type="synonym">Dolichos pruriens</name>
    <dbReference type="NCBI Taxonomy" id="157652"/>
    <lineage>
        <taxon>Eukaryota</taxon>
        <taxon>Viridiplantae</taxon>
        <taxon>Streptophyta</taxon>
        <taxon>Embryophyta</taxon>
        <taxon>Tracheophyta</taxon>
        <taxon>Spermatophyta</taxon>
        <taxon>Magnoliopsida</taxon>
        <taxon>eudicotyledons</taxon>
        <taxon>Gunneridae</taxon>
        <taxon>Pentapetalae</taxon>
        <taxon>rosids</taxon>
        <taxon>fabids</taxon>
        <taxon>Fabales</taxon>
        <taxon>Fabaceae</taxon>
        <taxon>Papilionoideae</taxon>
        <taxon>50 kb inversion clade</taxon>
        <taxon>NPAAA clade</taxon>
        <taxon>indigoferoid/millettioid clade</taxon>
        <taxon>Phaseoleae</taxon>
        <taxon>Mucuna</taxon>
    </lineage>
</organism>
<comment type="caution">
    <text evidence="7">The sequence shown here is derived from an EMBL/GenBank/DDBJ whole genome shotgun (WGS) entry which is preliminary data.</text>
</comment>
<dbReference type="Gene3D" id="3.30.40.10">
    <property type="entry name" value="Zinc/RING finger domain, C3HC4 (zinc finger)"/>
    <property type="match status" value="1"/>
</dbReference>
<dbReference type="OrthoDB" id="10263264at2759"/>
<dbReference type="GO" id="GO:0061665">
    <property type="term" value="F:SUMO ligase activity"/>
    <property type="evidence" value="ECO:0007669"/>
    <property type="project" value="TreeGrafter"/>
</dbReference>
<evidence type="ECO:0000313" key="8">
    <source>
        <dbReference type="Proteomes" id="UP000257109"/>
    </source>
</evidence>
<sequence length="933" mass="102010">MTVFNEAKLKCLCWGRKRGTTFVPVGSSGNRRVEMNSSSALQLPPDTSPSVVNMYRINKVADRLTWLAQPGNRGEPSEFYNLCLSLSRGIDYALANGETPGKAQDLPVLVKQICQLKNDEFSQAAMMVLMISVKNACEIGWFQTKESEELVIIADEIRKIYSGAGSINAGPGSCSSAISTIMEKFYPIMKIGPTLASIDAKVVPCDLSIQVLFHVENILPGFGASALDFHITKREVLKDKIYLLVAQTDNIETSACLISPQQVNFLLNGKGVVNRTNVQMDPGPQMPTNVTAMLKFGTNLLQAVGQFNGHYVVLVAYMSVTSLPEHPVLQHYIQPAITSVDSDSDIIEGASQISLNCPISFTRIKTPVKGRSCKHFQCFDFYNFINMNSKRPSWRCPHCNQYIFVLTETWLRQILKNVGENITEVIVLADGSWKAVLEKDHDVDKMQKKALNCEKEQTEPLESTCSPSTVDLTNDDDRLEAMDSCEIVDRKPFQASGHSQFLTPNSTSLGMNSTGVNQNVSAQIEDDFWSGVCIGRGRSDTPTVGISELPVLPDTVSPAFNQESAGRDNNPVVNSATHNQFPAPNNLQMQLNHMNSVNEYGRSSSVSRHFNRTPVAVQALPVQSQALGPQQNSITNLNNSLLPGNNSSATSHISLSNPASVDTFNAILSDTERQQHFSRPPRNLPQVSGVNPPAFQHHTSTQNRVQQINMSAPTQLQNPYRAGSLSEMRNPHLQQALNSRPSPQLAMNPRPSPMQGLNSPPWLAAQVRAMAAAPARQGSSQARVVPTAGATTHGHQAMGMIATQPARQSSSVLVQNQSSVGATSFATGLTGEQKRGNAAQSVSRPDELFSLQSEQNWVPTGRMRGSLDLSQRYDDSITQRIIAPSQQSVQSAQQSVQRSQGQQLVRRTSGLPQLDVLLANNRNANAHNRSSSR</sequence>
<dbReference type="GO" id="GO:0008270">
    <property type="term" value="F:zinc ion binding"/>
    <property type="evidence" value="ECO:0007669"/>
    <property type="project" value="UniProtKB-KW"/>
</dbReference>
<accession>A0A371I402</accession>
<dbReference type="PANTHER" id="PTHR10782:SF4">
    <property type="entry name" value="TONALLI, ISOFORM E"/>
    <property type="match status" value="1"/>
</dbReference>
<evidence type="ECO:0000256" key="4">
    <source>
        <dbReference type="PROSITE-ProRule" id="PRU00452"/>
    </source>
</evidence>
<reference evidence="7" key="1">
    <citation type="submission" date="2018-05" db="EMBL/GenBank/DDBJ databases">
        <title>Draft genome of Mucuna pruriens seed.</title>
        <authorList>
            <person name="Nnadi N.E."/>
            <person name="Vos R."/>
            <person name="Hasami M.H."/>
            <person name="Devisetty U.K."/>
            <person name="Aguiy J.C."/>
        </authorList>
    </citation>
    <scope>NUCLEOTIDE SEQUENCE [LARGE SCALE GENOMIC DNA]</scope>
    <source>
        <strain evidence="7">JCA_2017</strain>
    </source>
</reference>
<keyword evidence="1" id="KW-0479">Metal-binding</keyword>
<dbReference type="PROSITE" id="PS51044">
    <property type="entry name" value="ZF_SP_RING"/>
    <property type="match status" value="1"/>
</dbReference>